<keyword evidence="3" id="KW-0804">Transcription</keyword>
<dbReference type="PROSITE" id="PS50949">
    <property type="entry name" value="HTH_GNTR"/>
    <property type="match status" value="1"/>
</dbReference>
<dbReference type="GO" id="GO:0003700">
    <property type="term" value="F:DNA-binding transcription factor activity"/>
    <property type="evidence" value="ECO:0007669"/>
    <property type="project" value="InterPro"/>
</dbReference>
<evidence type="ECO:0000313" key="5">
    <source>
        <dbReference type="EMBL" id="SPT70398.1"/>
    </source>
</evidence>
<dbReference type="Pfam" id="PF00532">
    <property type="entry name" value="Peripla_BP_1"/>
    <property type="match status" value="1"/>
</dbReference>
<evidence type="ECO:0000259" key="4">
    <source>
        <dbReference type="PROSITE" id="PS50949"/>
    </source>
</evidence>
<dbReference type="CDD" id="cd07377">
    <property type="entry name" value="WHTH_GntR"/>
    <property type="match status" value="1"/>
</dbReference>
<keyword evidence="1" id="KW-0805">Transcription regulation</keyword>
<keyword evidence="2" id="KW-0238">DNA-binding</keyword>
<dbReference type="CDD" id="cd01541">
    <property type="entry name" value="PBP1_AraR"/>
    <property type="match status" value="1"/>
</dbReference>
<name>A0A2X0VLP6_9GAMM</name>
<dbReference type="SMART" id="SM00345">
    <property type="entry name" value="HTH_GNTR"/>
    <property type="match status" value="1"/>
</dbReference>
<dbReference type="PRINTS" id="PR00035">
    <property type="entry name" value="HTHGNTR"/>
</dbReference>
<dbReference type="AlphaFoldDB" id="A0A2X0VLP6"/>
<evidence type="ECO:0000313" key="6">
    <source>
        <dbReference type="Proteomes" id="UP000250086"/>
    </source>
</evidence>
<gene>
    <name evidence="5" type="primary">araR</name>
    <name evidence="5" type="ORF">NCTC13093_01813</name>
</gene>
<dbReference type="InterPro" id="IPR036388">
    <property type="entry name" value="WH-like_DNA-bd_sf"/>
</dbReference>
<dbReference type="SUPFAM" id="SSF53822">
    <property type="entry name" value="Periplasmic binding protein-like I"/>
    <property type="match status" value="1"/>
</dbReference>
<protein>
    <submittedName>
        <fullName evidence="5">Arabinose metabolism transcriptional repressor</fullName>
    </submittedName>
</protein>
<dbReference type="SUPFAM" id="SSF46785">
    <property type="entry name" value="Winged helix' DNA-binding domain"/>
    <property type="match status" value="1"/>
</dbReference>
<evidence type="ECO:0000256" key="2">
    <source>
        <dbReference type="ARBA" id="ARBA00023125"/>
    </source>
</evidence>
<keyword evidence="6" id="KW-1185">Reference proteome</keyword>
<evidence type="ECO:0000256" key="1">
    <source>
        <dbReference type="ARBA" id="ARBA00023015"/>
    </source>
</evidence>
<proteinExistence type="predicted"/>
<evidence type="ECO:0000256" key="3">
    <source>
        <dbReference type="ARBA" id="ARBA00023163"/>
    </source>
</evidence>
<accession>A0A2X0VLP6</accession>
<dbReference type="InterPro" id="IPR033532">
    <property type="entry name" value="AraR_ligand_bind_dom"/>
</dbReference>
<dbReference type="PANTHER" id="PTHR30146:SF109">
    <property type="entry name" value="HTH-TYPE TRANSCRIPTIONAL REGULATOR GALS"/>
    <property type="match status" value="1"/>
</dbReference>
<dbReference type="Gene3D" id="3.40.50.2300">
    <property type="match status" value="2"/>
</dbReference>
<dbReference type="InterPro" id="IPR036390">
    <property type="entry name" value="WH_DNA-bd_sf"/>
</dbReference>
<sequence length="378" mass="43341">MLMARHDIKTQMVFDYLVEFLEKNKFSSKNKLPSELFLSKELTVSRSTVRAALDILLHDGFIYKVQGAGAFFNKDRVLNKNTYKEKFNKDLKYKYKIALIVQGQDAKANAELKKGIESVFDGHSVNLQVYITDNKFANERECIKTLMHEGFDGFIVDGVKASLLNPNLELYKECYESLKIPVIFYNNYYKELNYPKVLTDGRQAGKEMASYLISRGHKKIGGIFVCDNYQAVEKFQGMYEAMLFSGLDLRDRYLKWCVSDDAHDQSFRKNIESYLEKIPNATALVCCNSIIYKLVKKVLKTLNKKVPDDISLVSLDMSSDEVEHDNVTCTINQGFDIGQRVASNLLLMIKNKDFKDRIHEYSSLLEPKVHLGGSVKDI</sequence>
<dbReference type="PANTHER" id="PTHR30146">
    <property type="entry name" value="LACI-RELATED TRANSCRIPTIONAL REPRESSOR"/>
    <property type="match status" value="1"/>
</dbReference>
<dbReference type="Gene3D" id="1.10.10.10">
    <property type="entry name" value="Winged helix-like DNA-binding domain superfamily/Winged helix DNA-binding domain"/>
    <property type="match status" value="1"/>
</dbReference>
<reference evidence="5 6" key="1">
    <citation type="submission" date="2018-06" db="EMBL/GenBank/DDBJ databases">
        <authorList>
            <consortium name="Pathogen Informatics"/>
            <person name="Doyle S."/>
        </authorList>
    </citation>
    <scope>NUCLEOTIDE SEQUENCE [LARGE SCALE GENOMIC DNA]</scope>
    <source>
        <strain evidence="5 6">NCTC13093</strain>
    </source>
</reference>
<dbReference type="InterPro" id="IPR028082">
    <property type="entry name" value="Peripla_BP_I"/>
</dbReference>
<dbReference type="Pfam" id="PF00392">
    <property type="entry name" value="GntR"/>
    <property type="match status" value="1"/>
</dbReference>
<organism evidence="5 6">
    <name type="scientific">Anaerobiospirillum thomasii</name>
    <dbReference type="NCBI Taxonomy" id="179995"/>
    <lineage>
        <taxon>Bacteria</taxon>
        <taxon>Pseudomonadati</taxon>
        <taxon>Pseudomonadota</taxon>
        <taxon>Gammaproteobacteria</taxon>
        <taxon>Aeromonadales</taxon>
        <taxon>Succinivibrionaceae</taxon>
        <taxon>Anaerobiospirillum</taxon>
    </lineage>
</organism>
<dbReference type="InterPro" id="IPR000524">
    <property type="entry name" value="Tscrpt_reg_HTH_GntR"/>
</dbReference>
<dbReference type="EMBL" id="UAPV01000001">
    <property type="protein sequence ID" value="SPT70398.1"/>
    <property type="molecule type" value="Genomic_DNA"/>
</dbReference>
<dbReference type="InterPro" id="IPR001761">
    <property type="entry name" value="Peripla_BP/Lac1_sug-bd_dom"/>
</dbReference>
<feature type="domain" description="HTH gntR-type" evidence="4">
    <location>
        <begin position="7"/>
        <end position="75"/>
    </location>
</feature>
<dbReference type="GO" id="GO:0000976">
    <property type="term" value="F:transcription cis-regulatory region binding"/>
    <property type="evidence" value="ECO:0007669"/>
    <property type="project" value="TreeGrafter"/>
</dbReference>
<dbReference type="Proteomes" id="UP000250086">
    <property type="component" value="Unassembled WGS sequence"/>
</dbReference>